<proteinExistence type="predicted"/>
<dbReference type="GO" id="GO:0044389">
    <property type="term" value="F:ubiquitin-like protein ligase binding"/>
    <property type="evidence" value="ECO:0007669"/>
    <property type="project" value="TreeGrafter"/>
</dbReference>
<sequence length="612" mass="67756">MAKSLNIPLEEEMVSILGQCGSALTNVLQSKFGCTTVLHGVDATCAGQSRKPSVFPEERFSTHLSKSFKVSVWKDDLTTHRVDAVVNAANNRLKHCGGLTKALSDAGGPAIQQDIDQYIFRQGKLSIGDAIIAPPGYLPCRNIIHAVGPNLPYNNRKYEVDNVTPQLQRAVLSILKVVKQDNLQSVAIPAVSSGLFNYPLPLCADVIVKTLKEYHDSNYSGAPLEVRLVNHDEPSVREMARACRQILGSSGSHSQPVEAQGQPPKLGNVIALDHPGELLQTSDVQKCFFCCCWGKQSHLMTYLIFMQKSRCFKDGRAGVIIQGSSRGVRASVLELEAIFCKVQEDFATKEESDMGLKSSNNFPRTPVENNSSDDFSGLEIVRVCVNKINYRFNIKGAICDIYRMITDQIWLNLMLQVEKVENSTLKHLFEIKKRQLYQRLPVQYCDLVSRVGFQREFAPPDGREATYSLEIELHFLITRLFEANVQTGKSTIGTPGLIVPPETPGGDPLILYDSVEGGVDTCVIFNGHQALPEYLIIYMHLSDTLKYGDGSENQSVSAVTTICLMQRDISPLHRVDCGMLSRSSSMTCSPTQQLATANYVIQVGKSTHFLYR</sequence>
<evidence type="ECO:0000256" key="3">
    <source>
        <dbReference type="ARBA" id="ARBA00022679"/>
    </source>
</evidence>
<dbReference type="GeneTree" id="ENSGT00940000158837"/>
<evidence type="ECO:0000256" key="5">
    <source>
        <dbReference type="ARBA" id="ARBA00023242"/>
    </source>
</evidence>
<dbReference type="Pfam" id="PF01661">
    <property type="entry name" value="Macro"/>
    <property type="match status" value="1"/>
</dbReference>
<dbReference type="PROSITE" id="PS51154">
    <property type="entry name" value="MACRO"/>
    <property type="match status" value="1"/>
</dbReference>
<dbReference type="Gene3D" id="3.40.220.10">
    <property type="entry name" value="Leucine Aminopeptidase, subunit E, domain 1"/>
    <property type="match status" value="1"/>
</dbReference>
<dbReference type="GO" id="GO:0005634">
    <property type="term" value="C:nucleus"/>
    <property type="evidence" value="ECO:0007669"/>
    <property type="project" value="UniProtKB-SubCell"/>
</dbReference>
<evidence type="ECO:0000313" key="7">
    <source>
        <dbReference type="Ensembl" id="ENSOKIP00005069161.1"/>
    </source>
</evidence>
<gene>
    <name evidence="7" type="primary">LOC109898241</name>
</gene>
<dbReference type="SUPFAM" id="SSF56399">
    <property type="entry name" value="ADP-ribosylation"/>
    <property type="match status" value="1"/>
</dbReference>
<dbReference type="GO" id="GO:0010629">
    <property type="term" value="P:negative regulation of gene expression"/>
    <property type="evidence" value="ECO:0007669"/>
    <property type="project" value="TreeGrafter"/>
</dbReference>
<dbReference type="InterPro" id="IPR052056">
    <property type="entry name" value="Mono-ARTD/PARP"/>
</dbReference>
<dbReference type="Gene3D" id="3.90.228.10">
    <property type="match status" value="1"/>
</dbReference>
<evidence type="ECO:0000256" key="1">
    <source>
        <dbReference type="ARBA" id="ARBA00004123"/>
    </source>
</evidence>
<evidence type="ECO:0000313" key="8">
    <source>
        <dbReference type="Proteomes" id="UP000694557"/>
    </source>
</evidence>
<dbReference type="SUPFAM" id="SSF52949">
    <property type="entry name" value="Macro domain-like"/>
    <property type="match status" value="1"/>
</dbReference>
<evidence type="ECO:0000256" key="2">
    <source>
        <dbReference type="ARBA" id="ARBA00022676"/>
    </source>
</evidence>
<dbReference type="PANTHER" id="PTHR14453">
    <property type="entry name" value="PARP/ZINC FINGER CCCH TYPE DOMAIN CONTAINING PROTEIN"/>
    <property type="match status" value="1"/>
</dbReference>
<dbReference type="PANTHER" id="PTHR14453:SF70">
    <property type="entry name" value="PROTEIN MONO-ADP-RIBOSYLTRANSFERASE PARP9"/>
    <property type="match status" value="1"/>
</dbReference>
<dbReference type="GO" id="GO:0070212">
    <property type="term" value="P:protein poly-ADP-ribosylation"/>
    <property type="evidence" value="ECO:0007669"/>
    <property type="project" value="TreeGrafter"/>
</dbReference>
<dbReference type="InterPro" id="IPR002589">
    <property type="entry name" value="Macro_dom"/>
</dbReference>
<dbReference type="Ensembl" id="ENSOKIT00005073559.1">
    <property type="protein sequence ID" value="ENSOKIP00005069161.1"/>
    <property type="gene ID" value="ENSOKIG00005029359.1"/>
</dbReference>
<dbReference type="AlphaFoldDB" id="A0A8C7MPN4"/>
<dbReference type="Proteomes" id="UP000694557">
    <property type="component" value="Unassembled WGS sequence"/>
</dbReference>
<comment type="subcellular location">
    <subcellularLocation>
        <location evidence="1">Nucleus</location>
    </subcellularLocation>
</comment>
<feature type="domain" description="Macro" evidence="6">
    <location>
        <begin position="57"/>
        <end position="247"/>
    </location>
</feature>
<dbReference type="SMART" id="SM00506">
    <property type="entry name" value="A1pp"/>
    <property type="match status" value="1"/>
</dbReference>
<evidence type="ECO:0000259" key="6">
    <source>
        <dbReference type="PROSITE" id="PS51154"/>
    </source>
</evidence>
<keyword evidence="3" id="KW-0808">Transferase</keyword>
<evidence type="ECO:0000256" key="4">
    <source>
        <dbReference type="ARBA" id="ARBA00023027"/>
    </source>
</evidence>
<name>A0A8C7MPN4_ONCKI</name>
<dbReference type="GO" id="GO:0003714">
    <property type="term" value="F:transcription corepressor activity"/>
    <property type="evidence" value="ECO:0007669"/>
    <property type="project" value="TreeGrafter"/>
</dbReference>
<dbReference type="GO" id="GO:0005737">
    <property type="term" value="C:cytoplasm"/>
    <property type="evidence" value="ECO:0007669"/>
    <property type="project" value="TreeGrafter"/>
</dbReference>
<reference evidence="7" key="2">
    <citation type="submission" date="2025-09" db="UniProtKB">
        <authorList>
            <consortium name="Ensembl"/>
        </authorList>
    </citation>
    <scope>IDENTIFICATION</scope>
</reference>
<accession>A0A8C7MPN4</accession>
<dbReference type="CDD" id="cd02907">
    <property type="entry name" value="Macro_Af1521_BAL-like"/>
    <property type="match status" value="1"/>
</dbReference>
<keyword evidence="2" id="KW-0328">Glycosyltransferase</keyword>
<keyword evidence="5" id="KW-0539">Nucleus</keyword>
<dbReference type="InterPro" id="IPR043472">
    <property type="entry name" value="Macro_dom-like"/>
</dbReference>
<dbReference type="GO" id="GO:0060335">
    <property type="term" value="P:positive regulation of type II interferon-mediated signaling pathway"/>
    <property type="evidence" value="ECO:0007669"/>
    <property type="project" value="TreeGrafter"/>
</dbReference>
<reference evidence="7" key="1">
    <citation type="submission" date="2025-08" db="UniProtKB">
        <authorList>
            <consortium name="Ensembl"/>
        </authorList>
    </citation>
    <scope>IDENTIFICATION</scope>
</reference>
<dbReference type="GO" id="GO:1990404">
    <property type="term" value="F:NAD+-protein mono-ADP-ribosyltransferase activity"/>
    <property type="evidence" value="ECO:0007669"/>
    <property type="project" value="TreeGrafter"/>
</dbReference>
<organism evidence="7 8">
    <name type="scientific">Oncorhynchus kisutch</name>
    <name type="common">Coho salmon</name>
    <name type="synonym">Salmo kisutch</name>
    <dbReference type="NCBI Taxonomy" id="8019"/>
    <lineage>
        <taxon>Eukaryota</taxon>
        <taxon>Metazoa</taxon>
        <taxon>Chordata</taxon>
        <taxon>Craniata</taxon>
        <taxon>Vertebrata</taxon>
        <taxon>Euteleostomi</taxon>
        <taxon>Actinopterygii</taxon>
        <taxon>Neopterygii</taxon>
        <taxon>Teleostei</taxon>
        <taxon>Protacanthopterygii</taxon>
        <taxon>Salmoniformes</taxon>
        <taxon>Salmonidae</taxon>
        <taxon>Salmoninae</taxon>
        <taxon>Oncorhynchus</taxon>
    </lineage>
</organism>
<protein>
    <submittedName>
        <fullName evidence="7">Protein mono-ADP-ribosyltransferase PARP9</fullName>
    </submittedName>
</protein>
<keyword evidence="4" id="KW-0520">NAD</keyword>
<keyword evidence="8" id="KW-1185">Reference proteome</keyword>
<dbReference type="GO" id="GO:0003950">
    <property type="term" value="F:NAD+ poly-ADP-ribosyltransferase activity"/>
    <property type="evidence" value="ECO:0007669"/>
    <property type="project" value="TreeGrafter"/>
</dbReference>